<sequence>MAGDPADPEILRGRPRAAEFKRHHHDGGVRELPPAGEDRVQPDGVQETLLL</sequence>
<evidence type="ECO:0000313" key="2">
    <source>
        <dbReference type="EMBL" id="KAK8939615.1"/>
    </source>
</evidence>
<protein>
    <submittedName>
        <fullName evidence="2">Uncharacterized protein</fullName>
    </submittedName>
</protein>
<name>A0ABR2LF24_9ASPA</name>
<comment type="caution">
    <text evidence="2">The sequence shown here is derived from an EMBL/GenBank/DDBJ whole genome shotgun (WGS) entry which is preliminary data.</text>
</comment>
<reference evidence="2 3" key="1">
    <citation type="journal article" date="2022" name="Nat. Plants">
        <title>Genomes of leafy and leafless Platanthera orchids illuminate the evolution of mycoheterotrophy.</title>
        <authorList>
            <person name="Li M.H."/>
            <person name="Liu K.W."/>
            <person name="Li Z."/>
            <person name="Lu H.C."/>
            <person name="Ye Q.L."/>
            <person name="Zhang D."/>
            <person name="Wang J.Y."/>
            <person name="Li Y.F."/>
            <person name="Zhong Z.M."/>
            <person name="Liu X."/>
            <person name="Yu X."/>
            <person name="Liu D.K."/>
            <person name="Tu X.D."/>
            <person name="Liu B."/>
            <person name="Hao Y."/>
            <person name="Liao X.Y."/>
            <person name="Jiang Y.T."/>
            <person name="Sun W.H."/>
            <person name="Chen J."/>
            <person name="Chen Y.Q."/>
            <person name="Ai Y."/>
            <person name="Zhai J.W."/>
            <person name="Wu S.S."/>
            <person name="Zhou Z."/>
            <person name="Hsiao Y.Y."/>
            <person name="Wu W.L."/>
            <person name="Chen Y.Y."/>
            <person name="Lin Y.F."/>
            <person name="Hsu J.L."/>
            <person name="Li C.Y."/>
            <person name="Wang Z.W."/>
            <person name="Zhao X."/>
            <person name="Zhong W.Y."/>
            <person name="Ma X.K."/>
            <person name="Ma L."/>
            <person name="Huang J."/>
            <person name="Chen G.Z."/>
            <person name="Huang M.Z."/>
            <person name="Huang L."/>
            <person name="Peng D.H."/>
            <person name="Luo Y.B."/>
            <person name="Zou S.Q."/>
            <person name="Chen S.P."/>
            <person name="Lan S."/>
            <person name="Tsai W.C."/>
            <person name="Van de Peer Y."/>
            <person name="Liu Z.J."/>
        </authorList>
    </citation>
    <scope>NUCLEOTIDE SEQUENCE [LARGE SCALE GENOMIC DNA]</scope>
    <source>
        <strain evidence="2">Lor288</strain>
    </source>
</reference>
<evidence type="ECO:0000313" key="3">
    <source>
        <dbReference type="Proteomes" id="UP001412067"/>
    </source>
</evidence>
<feature type="region of interest" description="Disordered" evidence="1">
    <location>
        <begin position="1"/>
        <end position="51"/>
    </location>
</feature>
<accession>A0ABR2LF24</accession>
<dbReference type="Proteomes" id="UP001412067">
    <property type="component" value="Unassembled WGS sequence"/>
</dbReference>
<proteinExistence type="predicted"/>
<gene>
    <name evidence="2" type="ORF">KSP40_PGU006519</name>
</gene>
<feature type="compositionally biased region" description="Basic and acidic residues" evidence="1">
    <location>
        <begin position="9"/>
        <end position="20"/>
    </location>
</feature>
<keyword evidence="3" id="KW-1185">Reference proteome</keyword>
<evidence type="ECO:0000256" key="1">
    <source>
        <dbReference type="SAM" id="MobiDB-lite"/>
    </source>
</evidence>
<dbReference type="EMBL" id="JBBWWR010000020">
    <property type="protein sequence ID" value="KAK8939615.1"/>
    <property type="molecule type" value="Genomic_DNA"/>
</dbReference>
<organism evidence="2 3">
    <name type="scientific">Platanthera guangdongensis</name>
    <dbReference type="NCBI Taxonomy" id="2320717"/>
    <lineage>
        <taxon>Eukaryota</taxon>
        <taxon>Viridiplantae</taxon>
        <taxon>Streptophyta</taxon>
        <taxon>Embryophyta</taxon>
        <taxon>Tracheophyta</taxon>
        <taxon>Spermatophyta</taxon>
        <taxon>Magnoliopsida</taxon>
        <taxon>Liliopsida</taxon>
        <taxon>Asparagales</taxon>
        <taxon>Orchidaceae</taxon>
        <taxon>Orchidoideae</taxon>
        <taxon>Orchideae</taxon>
        <taxon>Orchidinae</taxon>
        <taxon>Platanthera</taxon>
    </lineage>
</organism>